<dbReference type="GO" id="GO:0008270">
    <property type="term" value="F:zinc ion binding"/>
    <property type="evidence" value="ECO:0007669"/>
    <property type="project" value="InterPro"/>
</dbReference>
<comment type="subcellular location">
    <subcellularLocation>
        <location evidence="1">Chromosome</location>
    </subcellularLocation>
    <subcellularLocation>
        <location evidence="3">Nucleus</location>
    </subcellularLocation>
</comment>
<protein>
    <recommendedName>
        <fullName evidence="5">YDG domain-containing protein</fullName>
    </recommendedName>
</protein>
<keyword evidence="7" id="KW-1185">Reference proteome</keyword>
<dbReference type="InterPro" id="IPR036987">
    <property type="entry name" value="SRA-YDG_sf"/>
</dbReference>
<feature type="region of interest" description="Disordered" evidence="4">
    <location>
        <begin position="186"/>
        <end position="223"/>
    </location>
</feature>
<dbReference type="InterPro" id="IPR003105">
    <property type="entry name" value="SRA_YDG"/>
</dbReference>
<reference evidence="6" key="1">
    <citation type="submission" date="2020-05" db="EMBL/GenBank/DDBJ databases">
        <title>WGS assembly of Panicum virgatum.</title>
        <authorList>
            <person name="Lovell J.T."/>
            <person name="Jenkins J."/>
            <person name="Shu S."/>
            <person name="Juenger T.E."/>
            <person name="Schmutz J."/>
        </authorList>
    </citation>
    <scope>NUCLEOTIDE SEQUENCE</scope>
    <source>
        <strain evidence="6">AP13</strain>
    </source>
</reference>
<dbReference type="SMART" id="SM00468">
    <property type="entry name" value="PreSET"/>
    <property type="match status" value="1"/>
</dbReference>
<dbReference type="InterPro" id="IPR015947">
    <property type="entry name" value="PUA-like_sf"/>
</dbReference>
<dbReference type="Gene3D" id="2.30.280.10">
    <property type="entry name" value="SRA-YDG"/>
    <property type="match status" value="1"/>
</dbReference>
<name>A0A8T0V4U5_PANVG</name>
<gene>
    <name evidence="6" type="ORF">PVAP13_3KG265290</name>
</gene>
<dbReference type="SMART" id="SM00466">
    <property type="entry name" value="SRA"/>
    <property type="match status" value="1"/>
</dbReference>
<feature type="compositionally biased region" description="Low complexity" evidence="4">
    <location>
        <begin position="1"/>
        <end position="13"/>
    </location>
</feature>
<keyword evidence="2 3" id="KW-0539">Nucleus</keyword>
<feature type="region of interest" description="Disordered" evidence="4">
    <location>
        <begin position="1"/>
        <end position="61"/>
    </location>
</feature>
<evidence type="ECO:0000256" key="2">
    <source>
        <dbReference type="ARBA" id="ARBA00023242"/>
    </source>
</evidence>
<dbReference type="AlphaFoldDB" id="A0A8T0V4U5"/>
<evidence type="ECO:0000256" key="3">
    <source>
        <dbReference type="PROSITE-ProRule" id="PRU00358"/>
    </source>
</evidence>
<dbReference type="GO" id="GO:0005694">
    <property type="term" value="C:chromosome"/>
    <property type="evidence" value="ECO:0007669"/>
    <property type="project" value="UniProtKB-SubCell"/>
</dbReference>
<dbReference type="SUPFAM" id="SSF88697">
    <property type="entry name" value="PUA domain-like"/>
    <property type="match status" value="1"/>
</dbReference>
<evidence type="ECO:0000259" key="5">
    <source>
        <dbReference type="PROSITE" id="PS51015"/>
    </source>
</evidence>
<dbReference type="GO" id="GO:0042054">
    <property type="term" value="F:histone methyltransferase activity"/>
    <property type="evidence" value="ECO:0007669"/>
    <property type="project" value="InterPro"/>
</dbReference>
<sequence>MVIAGAAAAPCRPRSARYAEKGYPSYAEPDSRRAPRWRNDGGGRANHPESRRGRKRGHGVSAEAAAVKVEPAILQVEEAVAQEHGRKRRLTGAAANVTAVGKAFPLIEDAEDEVASTGGGADERGGGKSWRLRVKETLRAFSSNYLHFVQEEQRRAEFVMQDLKAFKLLKRQIPSEYGRTMTLAKQHVKRGPNGSTRGRKPKGCNNQVNDNYQEAKRASKRPDLKALKKMQESGAVLYREKMIGHLPGIDVGDQFYSRAEMVALGIHSHWLKGIDYMGMKYRDKKGCEDFTFPLATCIVLSGVYEDDLDNANEIIYTGQGGNNLLGNRRQITAQTLLYGNLALKNSKDNGNPVRVIRGHVEKSSYSGKVYTYDGLYKVVGCWAEKGVQGHLVFKYRLKRLEGQPPLTTSQVLFTRGNVPMPISELPGLVCTDISNGQENFPIPATNLVDNPPVPPSGFMYSKSLQIPEHIKIPIDKIGCNCSGDCSTSEHCLCAKRNGSDLPYVSTQRKNANRNGSKHNSV</sequence>
<dbReference type="PANTHER" id="PTHR45660:SF94">
    <property type="entry name" value="HISTONE-LYSINE N-METHYLTRANSFERASE, H3 LYSINE-9 SPECIFIC SUVH4"/>
    <property type="match status" value="1"/>
</dbReference>
<evidence type="ECO:0000313" key="6">
    <source>
        <dbReference type="EMBL" id="KAG2627903.1"/>
    </source>
</evidence>
<comment type="caution">
    <text evidence="6">The sequence shown here is derived from an EMBL/GenBank/DDBJ whole genome shotgun (WGS) entry which is preliminary data.</text>
</comment>
<evidence type="ECO:0000256" key="1">
    <source>
        <dbReference type="ARBA" id="ARBA00004286"/>
    </source>
</evidence>
<evidence type="ECO:0000256" key="4">
    <source>
        <dbReference type="SAM" id="MobiDB-lite"/>
    </source>
</evidence>
<proteinExistence type="predicted"/>
<dbReference type="GO" id="GO:0005634">
    <property type="term" value="C:nucleus"/>
    <property type="evidence" value="ECO:0007669"/>
    <property type="project" value="UniProtKB-SubCell"/>
</dbReference>
<dbReference type="PROSITE" id="PS51015">
    <property type="entry name" value="YDG"/>
    <property type="match status" value="1"/>
</dbReference>
<dbReference type="InterPro" id="IPR046341">
    <property type="entry name" value="SET_dom_sf"/>
</dbReference>
<dbReference type="SUPFAM" id="SSF82199">
    <property type="entry name" value="SET domain"/>
    <property type="match status" value="1"/>
</dbReference>
<dbReference type="Pfam" id="PF05033">
    <property type="entry name" value="Pre-SET"/>
    <property type="match status" value="1"/>
</dbReference>
<dbReference type="Proteomes" id="UP000823388">
    <property type="component" value="Chromosome 3K"/>
</dbReference>
<feature type="compositionally biased region" description="Basic and acidic residues" evidence="4">
    <location>
        <begin position="213"/>
        <end position="223"/>
    </location>
</feature>
<organism evidence="6 7">
    <name type="scientific">Panicum virgatum</name>
    <name type="common">Blackwell switchgrass</name>
    <dbReference type="NCBI Taxonomy" id="38727"/>
    <lineage>
        <taxon>Eukaryota</taxon>
        <taxon>Viridiplantae</taxon>
        <taxon>Streptophyta</taxon>
        <taxon>Embryophyta</taxon>
        <taxon>Tracheophyta</taxon>
        <taxon>Spermatophyta</taxon>
        <taxon>Magnoliopsida</taxon>
        <taxon>Liliopsida</taxon>
        <taxon>Poales</taxon>
        <taxon>Poaceae</taxon>
        <taxon>PACMAD clade</taxon>
        <taxon>Panicoideae</taxon>
        <taxon>Panicodae</taxon>
        <taxon>Paniceae</taxon>
        <taxon>Panicinae</taxon>
        <taxon>Panicum</taxon>
        <taxon>Panicum sect. Hiantes</taxon>
    </lineage>
</organism>
<dbReference type="InterPro" id="IPR051357">
    <property type="entry name" value="H3K9_HMTase_SUVAR3-9"/>
</dbReference>
<dbReference type="Pfam" id="PF02182">
    <property type="entry name" value="SAD_SRA"/>
    <property type="match status" value="1"/>
</dbReference>
<dbReference type="InterPro" id="IPR007728">
    <property type="entry name" value="Pre-SET_dom"/>
</dbReference>
<evidence type="ECO:0000313" key="7">
    <source>
        <dbReference type="Proteomes" id="UP000823388"/>
    </source>
</evidence>
<accession>A0A8T0V4U5</accession>
<dbReference type="PANTHER" id="PTHR45660">
    <property type="entry name" value="HISTONE-LYSINE N-METHYLTRANSFERASE SETMAR"/>
    <property type="match status" value="1"/>
</dbReference>
<dbReference type="GO" id="GO:0003690">
    <property type="term" value="F:double-stranded DNA binding"/>
    <property type="evidence" value="ECO:0007669"/>
    <property type="project" value="TreeGrafter"/>
</dbReference>
<dbReference type="EMBL" id="CM029041">
    <property type="protein sequence ID" value="KAG2627903.1"/>
    <property type="molecule type" value="Genomic_DNA"/>
</dbReference>
<feature type="domain" description="YDG" evidence="5">
    <location>
        <begin position="244"/>
        <end position="399"/>
    </location>
</feature>
<feature type="compositionally biased region" description="Basic and acidic residues" evidence="4">
    <location>
        <begin position="29"/>
        <end position="51"/>
    </location>
</feature>
<dbReference type="Gene3D" id="2.170.270.10">
    <property type="entry name" value="SET domain"/>
    <property type="match status" value="1"/>
</dbReference>